<name>A0A2S6CBJ3_9PEZI</name>
<feature type="signal peptide" evidence="2">
    <location>
        <begin position="1"/>
        <end position="19"/>
    </location>
</feature>
<dbReference type="InterPro" id="IPR052471">
    <property type="entry name" value="PBI_I9"/>
</dbReference>
<dbReference type="OrthoDB" id="3888684at2759"/>
<feature type="chain" id="PRO_5015633250" description="Inhibitor I9 domain-containing protein" evidence="2">
    <location>
        <begin position="20"/>
        <end position="104"/>
    </location>
</feature>
<dbReference type="Proteomes" id="UP000237631">
    <property type="component" value="Unassembled WGS sequence"/>
</dbReference>
<evidence type="ECO:0008006" key="5">
    <source>
        <dbReference type="Google" id="ProtNLM"/>
    </source>
</evidence>
<evidence type="ECO:0000256" key="1">
    <source>
        <dbReference type="ARBA" id="ARBA00038069"/>
    </source>
</evidence>
<dbReference type="AlphaFoldDB" id="A0A2S6CBJ3"/>
<dbReference type="InterPro" id="IPR037045">
    <property type="entry name" value="S8pro/Inhibitor_I9_sf"/>
</dbReference>
<dbReference type="PANTHER" id="PTHR28288:SF1">
    <property type="entry name" value="INHIBITOR I9 DOMAIN-CONTAINING PROTEIN"/>
    <property type="match status" value="1"/>
</dbReference>
<dbReference type="Gene3D" id="3.30.70.80">
    <property type="entry name" value="Peptidase S8 propeptide/proteinase inhibitor I9"/>
    <property type="match status" value="1"/>
</dbReference>
<dbReference type="GO" id="GO:0042144">
    <property type="term" value="P:vacuole fusion, non-autophagic"/>
    <property type="evidence" value="ECO:0007669"/>
    <property type="project" value="TreeGrafter"/>
</dbReference>
<dbReference type="PANTHER" id="PTHR28288">
    <property type="entry name" value="PROTEASE B INHIBITOR 2"/>
    <property type="match status" value="1"/>
</dbReference>
<evidence type="ECO:0000256" key="2">
    <source>
        <dbReference type="SAM" id="SignalP"/>
    </source>
</evidence>
<gene>
    <name evidence="3" type="ORF">CBER1_00615</name>
</gene>
<accession>A0A2S6CBJ3</accession>
<dbReference type="GO" id="GO:0004866">
    <property type="term" value="F:endopeptidase inhibitor activity"/>
    <property type="evidence" value="ECO:0007669"/>
    <property type="project" value="TreeGrafter"/>
</dbReference>
<comment type="caution">
    <text evidence="3">The sequence shown here is derived from an EMBL/GenBank/DDBJ whole genome shotgun (WGS) entry which is preliminary data.</text>
</comment>
<protein>
    <recommendedName>
        <fullName evidence="5">Inhibitor I9 domain-containing protein</fullName>
    </recommendedName>
</protein>
<evidence type="ECO:0000313" key="3">
    <source>
        <dbReference type="EMBL" id="PPJ57098.1"/>
    </source>
</evidence>
<proteinExistence type="inferred from homology"/>
<reference evidence="4" key="1">
    <citation type="journal article" date="2017" name="bioRxiv">
        <title>Conservation of a gene cluster reveals novel cercosporin biosynthetic mechanisms and extends production to the genus Colletotrichum.</title>
        <authorList>
            <person name="de Jonge R."/>
            <person name="Ebert M.K."/>
            <person name="Huitt-Roehl C.R."/>
            <person name="Pal P."/>
            <person name="Suttle J.C."/>
            <person name="Spanner R.E."/>
            <person name="Neubauer J.D."/>
            <person name="Jurick W.M.II."/>
            <person name="Stott K.A."/>
            <person name="Secor G.A."/>
            <person name="Thomma B.P.H.J."/>
            <person name="Van de Peer Y."/>
            <person name="Townsend C.A."/>
            <person name="Bolton M.D."/>
        </authorList>
    </citation>
    <scope>NUCLEOTIDE SEQUENCE [LARGE SCALE GENOMIC DNA]</scope>
    <source>
        <strain evidence="4">CBS538.71</strain>
    </source>
</reference>
<comment type="similarity">
    <text evidence="1">Belongs to the protease inhibitor I9 family.</text>
</comment>
<evidence type="ECO:0000313" key="4">
    <source>
        <dbReference type="Proteomes" id="UP000237631"/>
    </source>
</evidence>
<keyword evidence="4" id="KW-1185">Reference proteome</keyword>
<keyword evidence="2" id="KW-0732">Signal</keyword>
<dbReference type="EMBL" id="PNEN01000503">
    <property type="protein sequence ID" value="PPJ57098.1"/>
    <property type="molecule type" value="Genomic_DNA"/>
</dbReference>
<dbReference type="SUPFAM" id="SSF54897">
    <property type="entry name" value="Protease propeptides/inhibitors"/>
    <property type="match status" value="1"/>
</dbReference>
<sequence length="104" mass="10879">MKLVISSLLLALLAIFAAAAVEPKHQVIISYPKDTPASIMEDAKKAIIEAGGFITQVHEYHLITAIAATVPAKILDTIQAAGAGHNVLIEEDGEVSINAHGALN</sequence>
<organism evidence="3 4">
    <name type="scientific">Cercospora berteroae</name>
    <dbReference type="NCBI Taxonomy" id="357750"/>
    <lineage>
        <taxon>Eukaryota</taxon>
        <taxon>Fungi</taxon>
        <taxon>Dikarya</taxon>
        <taxon>Ascomycota</taxon>
        <taxon>Pezizomycotina</taxon>
        <taxon>Dothideomycetes</taxon>
        <taxon>Dothideomycetidae</taxon>
        <taxon>Mycosphaerellales</taxon>
        <taxon>Mycosphaerellaceae</taxon>
        <taxon>Cercospora</taxon>
    </lineage>
</organism>